<feature type="transmembrane region" description="Helical" evidence="10">
    <location>
        <begin position="539"/>
        <end position="561"/>
    </location>
</feature>
<feature type="transmembrane region" description="Helical" evidence="10">
    <location>
        <begin position="154"/>
        <end position="175"/>
    </location>
</feature>
<comment type="similarity">
    <text evidence="2">Belongs to the oligopeptide OPT transporter (TC 2.A.67.1) family.</text>
</comment>
<evidence type="ECO:0000256" key="9">
    <source>
        <dbReference type="SAM" id="MobiDB-lite"/>
    </source>
</evidence>
<evidence type="ECO:0000256" key="8">
    <source>
        <dbReference type="ARBA" id="ARBA00023136"/>
    </source>
</evidence>
<dbReference type="InterPro" id="IPR004813">
    <property type="entry name" value="OPT"/>
</dbReference>
<feature type="transmembrane region" description="Helical" evidence="10">
    <location>
        <begin position="660"/>
        <end position="677"/>
    </location>
</feature>
<gene>
    <name evidence="11" type="ORF">OLC1_LOCUS818</name>
</gene>
<feature type="transmembrane region" description="Helical" evidence="10">
    <location>
        <begin position="76"/>
        <end position="95"/>
    </location>
</feature>
<sequence>MAGHGDQPLEKNSFEVTGVEEEEENDAPIEQVRMTVSTKDDPTQPVLTFRTWVLGIAACVTLAFVNVFFQYRTNQLSVGAVAAQIVTLPLGRLMAATLPDKNIGIPGTKWSFSLNPGPFSLKEHVLITIFANCGANGVYGLHIVASVKVFYKRALNPVAAFLLSQTTMFLGYGWAGMWRKVLVDSPYMWWPENLVQVSLYRTLHEKDRRPKGGLTRLQFFLILFITSFAYYAVPGYLFPTISCVSIVCFIWKKSVLAQQIGSGSSGLGIGSFALDWNTVVAFLGNPISTPAFAIINIMVGFVLIVYVIIPVAYFTNVYEAKKFPFSSKNTFDSDGRKYNISRVLNEETFRFDNEGYSNYSKLYLSILFAMSYGLSFATLTATISHVALYYSGTIWDLTMKTATTLKGRMGDIHTRLMKKNYKAIPEWWFYVLLIIVFCLSLFACEGFGKQLQLPWWGLALATLLAFFFTLPIGLIQATTNQQPGLNVITEMIIGYLYPGRPLANVAFKTYGYISMTQAMLFLSDFKIGHYMKIPPRSMFLVQVIGTLVSTTVQFGTSWWLLTSIPNICDPKLLAEGSPWTCPGDTVFYQASVIWGVIGPQKMFTKEGVYPQLNYFFLLGAVAPIPFWLLSRKYPEKKWLALINMPILLGATSNMPPARSIDFIMYGSVGIFFNVYIYRKYRVWWGKHAYIFAAAMNAGIAFMGILLYVALQYKEIGIDWWGNGSEHCDLATCPTLPGVEVEGCPAF</sequence>
<dbReference type="EMBL" id="OX459118">
    <property type="protein sequence ID" value="CAI9088189.1"/>
    <property type="molecule type" value="Genomic_DNA"/>
</dbReference>
<dbReference type="InterPro" id="IPR004648">
    <property type="entry name" value="Oligpept_transpt"/>
</dbReference>
<evidence type="ECO:0000256" key="4">
    <source>
        <dbReference type="ARBA" id="ARBA00022692"/>
    </source>
</evidence>
<dbReference type="Proteomes" id="UP001161247">
    <property type="component" value="Chromosome 1"/>
</dbReference>
<evidence type="ECO:0000256" key="10">
    <source>
        <dbReference type="SAM" id="Phobius"/>
    </source>
</evidence>
<name>A0AAV1BXV6_OLDCO</name>
<proteinExistence type="inferred from homology"/>
<evidence type="ECO:0000256" key="2">
    <source>
        <dbReference type="ARBA" id="ARBA00005484"/>
    </source>
</evidence>
<dbReference type="GO" id="GO:0015031">
    <property type="term" value="P:protein transport"/>
    <property type="evidence" value="ECO:0007669"/>
    <property type="project" value="UniProtKB-KW"/>
</dbReference>
<keyword evidence="6" id="KW-0653">Protein transport</keyword>
<feature type="transmembrane region" description="Helical" evidence="10">
    <location>
        <begin position="689"/>
        <end position="710"/>
    </location>
</feature>
<evidence type="ECO:0000256" key="3">
    <source>
        <dbReference type="ARBA" id="ARBA00022448"/>
    </source>
</evidence>
<organism evidence="11 12">
    <name type="scientific">Oldenlandia corymbosa var. corymbosa</name>
    <dbReference type="NCBI Taxonomy" id="529605"/>
    <lineage>
        <taxon>Eukaryota</taxon>
        <taxon>Viridiplantae</taxon>
        <taxon>Streptophyta</taxon>
        <taxon>Embryophyta</taxon>
        <taxon>Tracheophyta</taxon>
        <taxon>Spermatophyta</taxon>
        <taxon>Magnoliopsida</taxon>
        <taxon>eudicotyledons</taxon>
        <taxon>Gunneridae</taxon>
        <taxon>Pentapetalae</taxon>
        <taxon>asterids</taxon>
        <taxon>lamiids</taxon>
        <taxon>Gentianales</taxon>
        <taxon>Rubiaceae</taxon>
        <taxon>Rubioideae</taxon>
        <taxon>Spermacoceae</taxon>
        <taxon>Hedyotis-Oldenlandia complex</taxon>
        <taxon>Oldenlandia</taxon>
    </lineage>
</organism>
<feature type="transmembrane region" description="Helical" evidence="10">
    <location>
        <begin position="362"/>
        <end position="390"/>
    </location>
</feature>
<evidence type="ECO:0000313" key="11">
    <source>
        <dbReference type="EMBL" id="CAI9088189.1"/>
    </source>
</evidence>
<feature type="transmembrane region" description="Helical" evidence="10">
    <location>
        <begin position="290"/>
        <end position="314"/>
    </location>
</feature>
<feature type="transmembrane region" description="Helical" evidence="10">
    <location>
        <begin position="49"/>
        <end position="69"/>
    </location>
</feature>
<feature type="transmembrane region" description="Helical" evidence="10">
    <location>
        <begin position="612"/>
        <end position="629"/>
    </location>
</feature>
<feature type="region of interest" description="Disordered" evidence="9">
    <location>
        <begin position="1"/>
        <end position="28"/>
    </location>
</feature>
<feature type="transmembrane region" description="Helical" evidence="10">
    <location>
        <begin position="427"/>
        <end position="448"/>
    </location>
</feature>
<dbReference type="NCBIfam" id="TIGR00728">
    <property type="entry name" value="OPT_sfam"/>
    <property type="match status" value="1"/>
</dbReference>
<evidence type="ECO:0000256" key="5">
    <source>
        <dbReference type="ARBA" id="ARBA00022856"/>
    </source>
</evidence>
<protein>
    <submittedName>
        <fullName evidence="11">OLC1v1022448C1</fullName>
    </submittedName>
</protein>
<evidence type="ECO:0000313" key="12">
    <source>
        <dbReference type="Proteomes" id="UP001161247"/>
    </source>
</evidence>
<dbReference type="GO" id="GO:0016020">
    <property type="term" value="C:membrane"/>
    <property type="evidence" value="ECO:0007669"/>
    <property type="project" value="UniProtKB-SubCell"/>
</dbReference>
<feature type="compositionally biased region" description="Acidic residues" evidence="9">
    <location>
        <begin position="18"/>
        <end position="27"/>
    </location>
</feature>
<keyword evidence="12" id="KW-1185">Reference proteome</keyword>
<evidence type="ECO:0000256" key="7">
    <source>
        <dbReference type="ARBA" id="ARBA00022989"/>
    </source>
</evidence>
<keyword evidence="7 10" id="KW-1133">Transmembrane helix</keyword>
<evidence type="ECO:0000256" key="1">
    <source>
        <dbReference type="ARBA" id="ARBA00004141"/>
    </source>
</evidence>
<keyword evidence="4 10" id="KW-0812">Transmembrane</keyword>
<dbReference type="NCBIfam" id="TIGR00727">
    <property type="entry name" value="ISP4_OPT"/>
    <property type="match status" value="1"/>
</dbReference>
<comment type="subcellular location">
    <subcellularLocation>
        <location evidence="1">Membrane</location>
        <topology evidence="1">Multi-pass membrane protein</topology>
    </subcellularLocation>
</comment>
<evidence type="ECO:0000256" key="6">
    <source>
        <dbReference type="ARBA" id="ARBA00022927"/>
    </source>
</evidence>
<keyword evidence="8 10" id="KW-0472">Membrane</keyword>
<feature type="transmembrane region" description="Helical" evidence="10">
    <location>
        <begin position="455"/>
        <end position="475"/>
    </location>
</feature>
<dbReference type="AlphaFoldDB" id="A0AAV1BXV6"/>
<keyword evidence="5" id="KW-0571">Peptide transport</keyword>
<dbReference type="GO" id="GO:0035673">
    <property type="term" value="F:oligopeptide transmembrane transporter activity"/>
    <property type="evidence" value="ECO:0007669"/>
    <property type="project" value="InterPro"/>
</dbReference>
<dbReference type="Pfam" id="PF03169">
    <property type="entry name" value="OPT"/>
    <property type="match status" value="1"/>
</dbReference>
<dbReference type="PANTHER" id="PTHR22601">
    <property type="entry name" value="ISP4 LIKE PROTEIN"/>
    <property type="match status" value="1"/>
</dbReference>
<feature type="transmembrane region" description="Helical" evidence="10">
    <location>
        <begin position="219"/>
        <end position="251"/>
    </location>
</feature>
<feature type="transmembrane region" description="Helical" evidence="10">
    <location>
        <begin position="125"/>
        <end position="147"/>
    </location>
</feature>
<accession>A0AAV1BXV6</accession>
<keyword evidence="3" id="KW-0813">Transport</keyword>
<reference evidence="11" key="1">
    <citation type="submission" date="2023-03" db="EMBL/GenBank/DDBJ databases">
        <authorList>
            <person name="Julca I."/>
        </authorList>
    </citation>
    <scope>NUCLEOTIDE SEQUENCE</scope>
</reference>
<feature type="transmembrane region" description="Helical" evidence="10">
    <location>
        <begin position="263"/>
        <end position="284"/>
    </location>
</feature>